<feature type="compositionally biased region" description="Polar residues" evidence="1">
    <location>
        <begin position="592"/>
        <end position="619"/>
    </location>
</feature>
<reference evidence="3" key="1">
    <citation type="submission" date="2020-04" db="EMBL/GenBank/DDBJ databases">
        <authorList>
            <person name="Alioto T."/>
            <person name="Alioto T."/>
            <person name="Gomez Garrido J."/>
        </authorList>
    </citation>
    <scope>NUCLEOTIDE SEQUENCE</scope>
    <source>
        <strain evidence="3">A484AB</strain>
    </source>
</reference>
<accession>A0A6S7HHC1</accession>
<proteinExistence type="predicted"/>
<dbReference type="OrthoDB" id="6509774at2759"/>
<keyword evidence="4" id="KW-1185">Reference proteome</keyword>
<feature type="compositionally biased region" description="Polar residues" evidence="1">
    <location>
        <begin position="567"/>
        <end position="576"/>
    </location>
</feature>
<dbReference type="SUPFAM" id="SSF49265">
    <property type="entry name" value="Fibronectin type III"/>
    <property type="match status" value="1"/>
</dbReference>
<evidence type="ECO:0000313" key="4">
    <source>
        <dbReference type="Proteomes" id="UP001152795"/>
    </source>
</evidence>
<dbReference type="Proteomes" id="UP001152795">
    <property type="component" value="Unassembled WGS sequence"/>
</dbReference>
<sequence length="705" mass="79687">MINDLAVVDETVKFVDDTSLWEIISNNSPSQLPANIISCSEWSSDNNMKLNVSKTKELRVCFSKLTPSFAPINIRGQEIKGNQNGFQASVTTVNIYDVRYFKIESTKKTDFCVRIELCGEVQSPVVENIIIKPSNFSTHLVWKAVPAGYNTAINITHFLIYLNGKLLQKLSQEEHGNQFTIEGIKPYTMYTVGIEAQDYYLVKSKRTSKTFNTKEAVPSGPPLNVTLKSSGKDTLDVSWNVPDERLWNGELTGYKVCFYSRDTAEECLELQGTSILSQTISNLQPSTKYFVTVSSRTRISYGNKSLAVSKITNGEAVNPIVMSYSSLSVSITKQATYIKEIMVVVKRARNSSKLSEDIQTDALKPDRTCNIKDPYVTAYLNPDLLPLTFVIGDGKEYHSETEKYFNQPLQENSNYVVFLRFFESKDSYYSTGWSNSVITMVRFPVECVRDDNKTLEQSSKEKIPIGVLIPPLVSICFLLSLGVIIYQRRLIQNINRQATRKVQTVTMKENTLTNNTEPVYEMPTEVLEYNKRNETGAKPEIFPPLDNGDIIEIYTVQEPSIFENGDSLENSSTIQEPSAFETGDRQEICTIRQPSEFDTTDKSQISTPQKPSEYVSLNGNKDPVRVYQSAKLSGVSVHPRHSKRSRDQASILMSLKDNRERGNTFQPLQSLTKSTNPNHMEEGNQLQQTLMKYENPVFDPFFCGN</sequence>
<dbReference type="AlphaFoldDB" id="A0A6S7HHC1"/>
<organism evidence="3 4">
    <name type="scientific">Paramuricea clavata</name>
    <name type="common">Red gorgonian</name>
    <name type="synonym">Violescent sea-whip</name>
    <dbReference type="NCBI Taxonomy" id="317549"/>
    <lineage>
        <taxon>Eukaryota</taxon>
        <taxon>Metazoa</taxon>
        <taxon>Cnidaria</taxon>
        <taxon>Anthozoa</taxon>
        <taxon>Octocorallia</taxon>
        <taxon>Malacalcyonacea</taxon>
        <taxon>Plexauridae</taxon>
        <taxon>Paramuricea</taxon>
    </lineage>
</organism>
<evidence type="ECO:0000256" key="2">
    <source>
        <dbReference type="SAM" id="Phobius"/>
    </source>
</evidence>
<dbReference type="InterPro" id="IPR003961">
    <property type="entry name" value="FN3_dom"/>
</dbReference>
<dbReference type="PANTHER" id="PTHR46957:SF3">
    <property type="entry name" value="CYTOKINE RECEPTOR"/>
    <property type="match status" value="1"/>
</dbReference>
<dbReference type="InterPro" id="IPR050713">
    <property type="entry name" value="RTP_Phos/Ushers"/>
</dbReference>
<keyword evidence="2" id="KW-0472">Membrane</keyword>
<dbReference type="CDD" id="cd00063">
    <property type="entry name" value="FN3"/>
    <property type="match status" value="1"/>
</dbReference>
<name>A0A6S7HHC1_PARCT</name>
<protein>
    <submittedName>
        <fullName evidence="3">Receptor-type tyrosine- phosphatase delta</fullName>
    </submittedName>
</protein>
<keyword evidence="2" id="KW-0812">Transmembrane</keyword>
<evidence type="ECO:0000256" key="1">
    <source>
        <dbReference type="SAM" id="MobiDB-lite"/>
    </source>
</evidence>
<dbReference type="PANTHER" id="PTHR46957">
    <property type="entry name" value="CYTOKINE RECEPTOR"/>
    <property type="match status" value="1"/>
</dbReference>
<gene>
    <name evidence="3" type="ORF">PACLA_8A058159</name>
</gene>
<keyword evidence="3" id="KW-0675">Receptor</keyword>
<feature type="region of interest" description="Disordered" evidence="1">
    <location>
        <begin position="564"/>
        <end position="620"/>
    </location>
</feature>
<dbReference type="EMBL" id="CACRXK020004774">
    <property type="protein sequence ID" value="CAB4003966.1"/>
    <property type="molecule type" value="Genomic_DNA"/>
</dbReference>
<dbReference type="GO" id="GO:0016020">
    <property type="term" value="C:membrane"/>
    <property type="evidence" value="ECO:0007669"/>
    <property type="project" value="UniProtKB-SubCell"/>
</dbReference>
<evidence type="ECO:0000313" key="3">
    <source>
        <dbReference type="EMBL" id="CAB4003966.1"/>
    </source>
</evidence>
<dbReference type="Pfam" id="PF00041">
    <property type="entry name" value="fn3"/>
    <property type="match status" value="1"/>
</dbReference>
<keyword evidence="2" id="KW-1133">Transmembrane helix</keyword>
<dbReference type="PROSITE" id="PS50853">
    <property type="entry name" value="FN3"/>
    <property type="match status" value="2"/>
</dbReference>
<comment type="caution">
    <text evidence="3">The sequence shown here is derived from an EMBL/GenBank/DDBJ whole genome shotgun (WGS) entry which is preliminary data.</text>
</comment>
<dbReference type="InterPro" id="IPR013783">
    <property type="entry name" value="Ig-like_fold"/>
</dbReference>
<dbReference type="InterPro" id="IPR036116">
    <property type="entry name" value="FN3_sf"/>
</dbReference>
<dbReference type="Gene3D" id="2.60.40.10">
    <property type="entry name" value="Immunoglobulins"/>
    <property type="match status" value="1"/>
</dbReference>
<dbReference type="SMART" id="SM00060">
    <property type="entry name" value="FN3"/>
    <property type="match status" value="2"/>
</dbReference>
<feature type="transmembrane region" description="Helical" evidence="2">
    <location>
        <begin position="463"/>
        <end position="486"/>
    </location>
</feature>